<name>A0A7K7ZVU7_9PASE</name>
<feature type="compositionally biased region" description="Polar residues" evidence="10">
    <location>
        <begin position="633"/>
        <end position="650"/>
    </location>
</feature>
<accession>A0A7K7ZVU7</accession>
<evidence type="ECO:0000256" key="1">
    <source>
        <dbReference type="ARBA" id="ARBA00004245"/>
    </source>
</evidence>
<dbReference type="PANTHER" id="PTHR24217:SF10">
    <property type="entry name" value="SYNAPTOPODIN 2-LIKE PROTEIN"/>
    <property type="match status" value="1"/>
</dbReference>
<evidence type="ECO:0000256" key="5">
    <source>
        <dbReference type="ARBA" id="ARBA00023203"/>
    </source>
</evidence>
<evidence type="ECO:0000256" key="8">
    <source>
        <dbReference type="ARBA" id="ARBA00057136"/>
    </source>
</evidence>
<keyword evidence="5" id="KW-0009">Actin-binding</keyword>
<feature type="compositionally biased region" description="Polar residues" evidence="10">
    <location>
        <begin position="129"/>
        <end position="138"/>
    </location>
</feature>
<feature type="compositionally biased region" description="Basic and acidic residues" evidence="10">
    <location>
        <begin position="800"/>
        <end position="810"/>
    </location>
</feature>
<feature type="compositionally biased region" description="Polar residues" evidence="10">
    <location>
        <begin position="988"/>
        <end position="1011"/>
    </location>
</feature>
<dbReference type="GO" id="GO:0032233">
    <property type="term" value="P:positive regulation of actin filament bundle assembly"/>
    <property type="evidence" value="ECO:0007669"/>
    <property type="project" value="TreeGrafter"/>
</dbReference>
<dbReference type="InterPro" id="IPR001478">
    <property type="entry name" value="PDZ"/>
</dbReference>
<keyword evidence="13" id="KW-1185">Reference proteome</keyword>
<feature type="compositionally biased region" description="Basic residues" evidence="10">
    <location>
        <begin position="171"/>
        <end position="180"/>
    </location>
</feature>
<dbReference type="GO" id="GO:0030018">
    <property type="term" value="C:Z disc"/>
    <property type="evidence" value="ECO:0007669"/>
    <property type="project" value="TreeGrafter"/>
</dbReference>
<dbReference type="Proteomes" id="UP000538725">
    <property type="component" value="Unassembled WGS sequence"/>
</dbReference>
<feature type="compositionally biased region" description="Low complexity" evidence="10">
    <location>
        <begin position="108"/>
        <end position="125"/>
    </location>
</feature>
<evidence type="ECO:0000256" key="2">
    <source>
        <dbReference type="ARBA" id="ARBA00022481"/>
    </source>
</evidence>
<dbReference type="FunFam" id="2.30.42.10:FF:000137">
    <property type="entry name" value="Synaptopodin 2-like a"/>
    <property type="match status" value="1"/>
</dbReference>
<sequence>MGAEEEMLITLSGGAPWGFRLQGGSEQKRPLQVSKIRKRSKACRGGLWENDVLVSINGKSCAGLSHANAMQIIDSSNGMLNIRVKRVVGGDQTGPWLQRSPSPGQRVLSPPSLLSPPAQLLSSEPAGTPATTQPSQPRRSQRHLESLTSPPDSEAYYGETDSDADNVAQEKHRRARKKSPRSPPDSTTSRADAPQDEVSLSEQSGYESMPEAAAQGGAELASSSGVAKREIVCLPGSRTDTPFSDSEGQLQPPSTEGREPSPEAMLLPHGTKAIRAERHLIPMVGPVEHPIDEDLTTTYTEKAKQAKLHRHESIQEKNVKEAKTKCRTIASLLTDAPNPHSKGVLMFKKRRQRAKKYTLVSFGSVDEDRSYEEEDGVFPTSESEFDEEGFSDARSLTNHSDWDNTYLDIEKSKSDSEQKEEKQKGLSEASGKGARLFEQQRERAGKYTVEKTPVQKSPELAPAAQPKQGTVNGDMPVPEKADNVPLSIHLEGVQVPSKQPVTVPTQLLTAPSPTFFPPPPSTPDPFSASSTSMFNRSARPFTPGFSGQRPATSSVIFRPSAPKKPTESLGGQSTVVPPFSPLAPGTPANAPVPTQRGPVSSSTSLYIPAPGRPTSSLESMPKGAGSASEIKPSANTARTSTTSIFLSTPSKPGAMPRPPSEPLTSREQRIAVPAPRTGILQEARRRGNKKPMFSKIEEKKKNSPNPELLSLVQNLDEKPKGDHPGAGFESGPEEDFLSLGAEACNFMQSSGRKFKTPPPVAPKPQQDAGLVNGAQDMPQLKGKGAELFAKRQSRMDKFVVETTPKPEYKPRTPSPSPSLPSCWKYSPNIRAPPPIAYNPMHSPFYPLAASKSQASKAESKVKKAPGQKSGIKVIDIMRHQPYQLKSAMFCFGDPPSPSTQNTPGQPTPQASSSFMAAKQVPVKIAKTQEIRRFSTPAPMPASSSLAPTVLVPRSATTLDEPLWRTEMASSAPATPAPFQVELSPSPKPYQSSPEPQQVGQGPSPNSASASRFQVARPKFSAARTGMQANVWRPSFGHH</sequence>
<feature type="compositionally biased region" description="Basic and acidic residues" evidence="10">
    <location>
        <begin position="408"/>
        <end position="425"/>
    </location>
</feature>
<protein>
    <recommendedName>
        <fullName evidence="9">Synaptopodin 2-like protein</fullName>
    </recommendedName>
</protein>
<feature type="compositionally biased region" description="Polar residues" evidence="10">
    <location>
        <begin position="898"/>
        <end position="914"/>
    </location>
</feature>
<evidence type="ECO:0000256" key="10">
    <source>
        <dbReference type="SAM" id="MobiDB-lite"/>
    </source>
</evidence>
<dbReference type="EMBL" id="VZTG01007436">
    <property type="protein sequence ID" value="NXA94452.1"/>
    <property type="molecule type" value="Genomic_DNA"/>
</dbReference>
<evidence type="ECO:0000313" key="13">
    <source>
        <dbReference type="Proteomes" id="UP000538725"/>
    </source>
</evidence>
<evidence type="ECO:0000259" key="11">
    <source>
        <dbReference type="PROSITE" id="PS50106"/>
    </source>
</evidence>
<dbReference type="PANTHER" id="PTHR24217">
    <property type="entry name" value="PUTATIVE-RELATED"/>
    <property type="match status" value="1"/>
</dbReference>
<evidence type="ECO:0000256" key="7">
    <source>
        <dbReference type="ARBA" id="ARBA00038161"/>
    </source>
</evidence>
<feature type="region of interest" description="Disordered" evidence="10">
    <location>
        <begin position="800"/>
        <end position="820"/>
    </location>
</feature>
<proteinExistence type="inferred from homology"/>
<dbReference type="GO" id="GO:0015629">
    <property type="term" value="C:actin cytoskeleton"/>
    <property type="evidence" value="ECO:0007669"/>
    <property type="project" value="TreeGrafter"/>
</dbReference>
<dbReference type="Gene3D" id="2.30.42.10">
    <property type="match status" value="1"/>
</dbReference>
<feature type="region of interest" description="Disordered" evidence="10">
    <location>
        <begin position="508"/>
        <end position="734"/>
    </location>
</feature>
<feature type="region of interest" description="Disordered" evidence="10">
    <location>
        <begin position="91"/>
        <end position="265"/>
    </location>
</feature>
<dbReference type="SMART" id="SM00228">
    <property type="entry name" value="PDZ"/>
    <property type="match status" value="1"/>
</dbReference>
<feature type="region of interest" description="Disordered" evidence="10">
    <location>
        <begin position="749"/>
        <end position="777"/>
    </location>
</feature>
<comment type="function">
    <text evidence="8">Actin-associated protein that may play a role in modulating actin-based shape.</text>
</comment>
<feature type="non-terminal residue" evidence="12">
    <location>
        <position position="1038"/>
    </location>
</feature>
<feature type="region of interest" description="Disordered" evidence="10">
    <location>
        <begin position="889"/>
        <end position="1038"/>
    </location>
</feature>
<comment type="caution">
    <text evidence="12">The sequence shown here is derived from an EMBL/GenBank/DDBJ whole genome shotgun (WGS) entry which is preliminary data.</text>
</comment>
<dbReference type="CDD" id="cd10820">
    <property type="entry name" value="PDZ_SYNPO2-like"/>
    <property type="match status" value="1"/>
</dbReference>
<evidence type="ECO:0000313" key="12">
    <source>
        <dbReference type="EMBL" id="NXA94452.1"/>
    </source>
</evidence>
<comment type="similarity">
    <text evidence="7">Belongs to the synaptopodin family.</text>
</comment>
<evidence type="ECO:0000256" key="4">
    <source>
        <dbReference type="ARBA" id="ARBA00022553"/>
    </source>
</evidence>
<feature type="compositionally biased region" description="Pro residues" evidence="10">
    <location>
        <begin position="514"/>
        <end position="523"/>
    </location>
</feature>
<comment type="subcellular location">
    <subcellularLocation>
        <location evidence="1">Cytoplasm</location>
        <location evidence="1">Cytoskeleton</location>
    </subcellularLocation>
</comment>
<evidence type="ECO:0000256" key="3">
    <source>
        <dbReference type="ARBA" id="ARBA00022490"/>
    </source>
</evidence>
<feature type="compositionally biased region" description="Polar residues" evidence="10">
    <location>
        <begin position="238"/>
        <end position="254"/>
    </location>
</feature>
<dbReference type="PROSITE" id="PS50106">
    <property type="entry name" value="PDZ"/>
    <property type="match status" value="1"/>
</dbReference>
<dbReference type="Pfam" id="PF00595">
    <property type="entry name" value="PDZ"/>
    <property type="match status" value="1"/>
</dbReference>
<organism evidence="12 13">
    <name type="scientific">Melanocharis versteri</name>
    <name type="common">Fan-tailed berrypecker</name>
    <dbReference type="NCBI Taxonomy" id="254552"/>
    <lineage>
        <taxon>Eukaryota</taxon>
        <taxon>Metazoa</taxon>
        <taxon>Chordata</taxon>
        <taxon>Craniata</taxon>
        <taxon>Vertebrata</taxon>
        <taxon>Euteleostomi</taxon>
        <taxon>Archelosauria</taxon>
        <taxon>Archosauria</taxon>
        <taxon>Dinosauria</taxon>
        <taxon>Saurischia</taxon>
        <taxon>Theropoda</taxon>
        <taxon>Coelurosauria</taxon>
        <taxon>Aves</taxon>
        <taxon>Neognathae</taxon>
        <taxon>Neoaves</taxon>
        <taxon>Telluraves</taxon>
        <taxon>Australaves</taxon>
        <taxon>Passeriformes</taxon>
        <taxon>Passeroidea</taxon>
        <taxon>Melanocharitidae</taxon>
        <taxon>Melanocharis</taxon>
    </lineage>
</organism>
<feature type="compositionally biased region" description="Low complexity" evidence="10">
    <location>
        <begin position="934"/>
        <end position="947"/>
    </location>
</feature>
<reference evidence="12 13" key="1">
    <citation type="submission" date="2019-09" db="EMBL/GenBank/DDBJ databases">
        <title>Bird 10,000 Genomes (B10K) Project - Family phase.</title>
        <authorList>
            <person name="Zhang G."/>
        </authorList>
    </citation>
    <scope>NUCLEOTIDE SEQUENCE [LARGE SCALE GENOMIC DNA]</scope>
    <source>
        <strain evidence="12">B10K-DU-029-37</strain>
        <tissue evidence="12">Liver</tissue>
    </source>
</reference>
<evidence type="ECO:0000256" key="6">
    <source>
        <dbReference type="ARBA" id="ARBA00023212"/>
    </source>
</evidence>
<feature type="compositionally biased region" description="Basic and acidic residues" evidence="10">
    <location>
        <begin position="438"/>
        <end position="449"/>
    </location>
</feature>
<feature type="domain" description="PDZ" evidence="11">
    <location>
        <begin position="6"/>
        <end position="88"/>
    </location>
</feature>
<keyword evidence="3" id="KW-0963">Cytoplasm</keyword>
<feature type="region of interest" description="Disordered" evidence="10">
    <location>
        <begin position="367"/>
        <end position="484"/>
    </location>
</feature>
<dbReference type="InterPro" id="IPR051976">
    <property type="entry name" value="Synaptopodin_domain"/>
</dbReference>
<keyword evidence="6" id="KW-0206">Cytoskeleton</keyword>
<feature type="non-terminal residue" evidence="12">
    <location>
        <position position="1"/>
    </location>
</feature>
<evidence type="ECO:0000256" key="9">
    <source>
        <dbReference type="ARBA" id="ARBA00069693"/>
    </source>
</evidence>
<dbReference type="SUPFAM" id="SSF50156">
    <property type="entry name" value="PDZ domain-like"/>
    <property type="match status" value="1"/>
</dbReference>
<keyword evidence="4" id="KW-0597">Phosphoprotein</keyword>
<dbReference type="GO" id="GO:0005634">
    <property type="term" value="C:nucleus"/>
    <property type="evidence" value="ECO:0007669"/>
    <property type="project" value="TreeGrafter"/>
</dbReference>
<dbReference type="GO" id="GO:0003779">
    <property type="term" value="F:actin binding"/>
    <property type="evidence" value="ECO:0007669"/>
    <property type="project" value="UniProtKB-KW"/>
</dbReference>
<keyword evidence="2" id="KW-0488">Methylation</keyword>
<dbReference type="InterPro" id="IPR036034">
    <property type="entry name" value="PDZ_sf"/>
</dbReference>
<dbReference type="AlphaFoldDB" id="A0A7K7ZVU7"/>
<gene>
    <name evidence="12" type="primary">Synpo2l</name>
    <name evidence="12" type="ORF">MELVER_R07611</name>
</gene>